<proteinExistence type="predicted"/>
<dbReference type="EMBL" id="CAAALY010085650">
    <property type="protein sequence ID" value="VEL27211.1"/>
    <property type="molecule type" value="Genomic_DNA"/>
</dbReference>
<keyword evidence="2" id="KW-1185">Reference proteome</keyword>
<dbReference type="Proteomes" id="UP000784294">
    <property type="component" value="Unassembled WGS sequence"/>
</dbReference>
<accession>A0A3S5ASE3</accession>
<name>A0A3S5ASE3_9PLAT</name>
<reference evidence="1" key="1">
    <citation type="submission" date="2018-11" db="EMBL/GenBank/DDBJ databases">
        <authorList>
            <consortium name="Pathogen Informatics"/>
        </authorList>
    </citation>
    <scope>NUCLEOTIDE SEQUENCE</scope>
</reference>
<evidence type="ECO:0000313" key="1">
    <source>
        <dbReference type="EMBL" id="VEL27211.1"/>
    </source>
</evidence>
<gene>
    <name evidence="1" type="ORF">PXEA_LOCUS20651</name>
</gene>
<protein>
    <submittedName>
        <fullName evidence="1">Uncharacterized protein</fullName>
    </submittedName>
</protein>
<comment type="caution">
    <text evidence="1">The sequence shown here is derived from an EMBL/GenBank/DDBJ whole genome shotgun (WGS) entry which is preliminary data.</text>
</comment>
<dbReference type="AlphaFoldDB" id="A0A3S5ASE3"/>
<evidence type="ECO:0000313" key="2">
    <source>
        <dbReference type="Proteomes" id="UP000784294"/>
    </source>
</evidence>
<organism evidence="1 2">
    <name type="scientific">Protopolystoma xenopodis</name>
    <dbReference type="NCBI Taxonomy" id="117903"/>
    <lineage>
        <taxon>Eukaryota</taxon>
        <taxon>Metazoa</taxon>
        <taxon>Spiralia</taxon>
        <taxon>Lophotrochozoa</taxon>
        <taxon>Platyhelminthes</taxon>
        <taxon>Monogenea</taxon>
        <taxon>Polyopisthocotylea</taxon>
        <taxon>Polystomatidea</taxon>
        <taxon>Polystomatidae</taxon>
        <taxon>Protopolystoma</taxon>
    </lineage>
</organism>
<sequence length="248" mass="27239">MAPTILLSSNTESPFPLTSTVPASKVKYGNAPKEAILQIPTKLNLTETKGVNYFSDEYNRCEIPSGQPSFGPEFALSQNHQHNCFGTSLLSVDSDSRHTESLSSQENKYGEEGFRPGPEISTHFFNSPDQTNLSFLLPPATKLSSQPISDHPSSCIASILPQEIVSLSHQPNELTKTQISASDTAILFTDISHKLDIPDGTNEQAREVELMDKADKVDSEKTVEMEVTTGWSTFSFFRGKVIVLKIVC</sequence>